<dbReference type="Proteomes" id="UP000241769">
    <property type="component" value="Unassembled WGS sequence"/>
</dbReference>
<dbReference type="AlphaFoldDB" id="A0A2P6NS55"/>
<protein>
    <submittedName>
        <fullName evidence="1">Uncharacterized protein</fullName>
    </submittedName>
</protein>
<sequence length="223" mass="26041">MGSATSTAKTIKDEFARITKGDKKKAEHLNLSHLVQFQAKDRDHFVDPTHLGTLFVMDTNLDGKFELDEMIRVGQMYSERASRNVIQTDFQTQFQAYTTLYMWNAVSQPGGIEVFVNWFGTIFSGCQSTQIFEHHPQTPFLHRDTIKILHKILSIYETYSMDFSSYFDMMQRMGEEMGLMKLHEEELDDWVPLIVVKKFARDFITGFIKLMKELHFKPGLYIE</sequence>
<reference evidence="1 2" key="1">
    <citation type="journal article" date="2018" name="Genome Biol. Evol.">
        <title>Multiple Roots of Fruiting Body Formation in Amoebozoa.</title>
        <authorList>
            <person name="Hillmann F."/>
            <person name="Forbes G."/>
            <person name="Novohradska S."/>
            <person name="Ferling I."/>
            <person name="Riege K."/>
            <person name="Groth M."/>
            <person name="Westermann M."/>
            <person name="Marz M."/>
            <person name="Spaller T."/>
            <person name="Winckler T."/>
            <person name="Schaap P."/>
            <person name="Glockner G."/>
        </authorList>
    </citation>
    <scope>NUCLEOTIDE SEQUENCE [LARGE SCALE GENOMIC DNA]</scope>
    <source>
        <strain evidence="1 2">Jena</strain>
    </source>
</reference>
<accession>A0A2P6NS55</accession>
<evidence type="ECO:0000313" key="2">
    <source>
        <dbReference type="Proteomes" id="UP000241769"/>
    </source>
</evidence>
<comment type="caution">
    <text evidence="1">The sequence shown here is derived from an EMBL/GenBank/DDBJ whole genome shotgun (WGS) entry which is preliminary data.</text>
</comment>
<dbReference type="InParanoid" id="A0A2P6NS55"/>
<dbReference type="OrthoDB" id="10257659at2759"/>
<keyword evidence="2" id="KW-1185">Reference proteome</keyword>
<evidence type="ECO:0000313" key="1">
    <source>
        <dbReference type="EMBL" id="PRP86794.1"/>
    </source>
</evidence>
<proteinExistence type="predicted"/>
<name>A0A2P6NS55_9EUKA</name>
<gene>
    <name evidence="1" type="ORF">PROFUN_05011</name>
</gene>
<dbReference type="EMBL" id="MDYQ01000026">
    <property type="protein sequence ID" value="PRP86794.1"/>
    <property type="molecule type" value="Genomic_DNA"/>
</dbReference>
<organism evidence="1 2">
    <name type="scientific">Planoprotostelium fungivorum</name>
    <dbReference type="NCBI Taxonomy" id="1890364"/>
    <lineage>
        <taxon>Eukaryota</taxon>
        <taxon>Amoebozoa</taxon>
        <taxon>Evosea</taxon>
        <taxon>Variosea</taxon>
        <taxon>Cavosteliida</taxon>
        <taxon>Cavosteliaceae</taxon>
        <taxon>Planoprotostelium</taxon>
    </lineage>
</organism>